<dbReference type="InterPro" id="IPR035973">
    <property type="entry name" value="Cyt_c_oxidase_su3-like_sf"/>
</dbReference>
<comment type="similarity">
    <text evidence="2 7">Belongs to the cytochrome c oxidase subunit 3 family.</text>
</comment>
<evidence type="ECO:0000313" key="11">
    <source>
        <dbReference type="Proteomes" id="UP001054846"/>
    </source>
</evidence>
<name>A0ABY3PSM1_9CYAN</name>
<evidence type="ECO:0000259" key="9">
    <source>
        <dbReference type="PROSITE" id="PS50253"/>
    </source>
</evidence>
<comment type="subcellular location">
    <subcellularLocation>
        <location evidence="1 7">Cell membrane</location>
        <topology evidence="1 7">Multi-pass membrane protein</topology>
    </subcellularLocation>
</comment>
<protein>
    <submittedName>
        <fullName evidence="10">Heme-copper oxidase subunit III</fullName>
    </submittedName>
</protein>
<evidence type="ECO:0000256" key="4">
    <source>
        <dbReference type="ARBA" id="ARBA00022692"/>
    </source>
</evidence>
<dbReference type="InterPro" id="IPR013833">
    <property type="entry name" value="Cyt_c_oxidase_su3_a-hlx"/>
</dbReference>
<evidence type="ECO:0000256" key="7">
    <source>
        <dbReference type="RuleBase" id="RU003376"/>
    </source>
</evidence>
<dbReference type="Pfam" id="PF00510">
    <property type="entry name" value="COX3"/>
    <property type="match status" value="1"/>
</dbReference>
<proteinExistence type="inferred from homology"/>
<dbReference type="InterPro" id="IPR000298">
    <property type="entry name" value="Cyt_c_oxidase-like_su3"/>
</dbReference>
<feature type="transmembrane region" description="Helical" evidence="8">
    <location>
        <begin position="189"/>
        <end position="207"/>
    </location>
</feature>
<sequence>MQSPISSNDAAMSQAIGHGDGHGHGHGEHPDLRMLGFTLFLISEGMLFVGLFVAYLTYRAAAPAWPPAGTPELEKILPAIFTVILVASSGVIMLAERALKHGDMGQFRLFWLLTTAMGTIFVAGQAYEWMHLEFGLKDGLFGGTFYVLTGFHGMHVIIGLLLQAVVFFRSFKTNHYTPASHFGVGASSLYWHFVDVVWIFLFALLYII</sequence>
<evidence type="ECO:0000256" key="5">
    <source>
        <dbReference type="ARBA" id="ARBA00022989"/>
    </source>
</evidence>
<feature type="transmembrane region" description="Helical" evidence="8">
    <location>
        <begin position="34"/>
        <end position="56"/>
    </location>
</feature>
<dbReference type="CDD" id="cd00386">
    <property type="entry name" value="Heme_Cu_Oxidase_III_like"/>
    <property type="match status" value="1"/>
</dbReference>
<feature type="transmembrane region" description="Helical" evidence="8">
    <location>
        <begin position="76"/>
        <end position="95"/>
    </location>
</feature>
<keyword evidence="4 7" id="KW-0812">Transmembrane</keyword>
<gene>
    <name evidence="10" type="ORF">ISF26_10500</name>
</gene>
<keyword evidence="11" id="KW-1185">Reference proteome</keyword>
<evidence type="ECO:0000256" key="1">
    <source>
        <dbReference type="ARBA" id="ARBA00004651"/>
    </source>
</evidence>
<dbReference type="Gene3D" id="1.20.120.80">
    <property type="entry name" value="Cytochrome c oxidase, subunit III, four-helix bundle"/>
    <property type="match status" value="1"/>
</dbReference>
<evidence type="ECO:0000313" key="10">
    <source>
        <dbReference type="EMBL" id="UFP96604.1"/>
    </source>
</evidence>
<feature type="transmembrane region" description="Helical" evidence="8">
    <location>
        <begin position="147"/>
        <end position="168"/>
    </location>
</feature>
<reference evidence="10 11" key="1">
    <citation type="journal article" date="2021" name="Genome Biol. Evol.">
        <title>Complete Genome Sequencing of a Novel Gloeobacter Species from a Waterfall Cave in Mexico.</title>
        <authorList>
            <person name="Saw J.H."/>
            <person name="Cardona T."/>
            <person name="Montejano G."/>
        </authorList>
    </citation>
    <scope>NUCLEOTIDE SEQUENCE [LARGE SCALE GENOMIC DNA]</scope>
    <source>
        <strain evidence="10">MG652769</strain>
    </source>
</reference>
<organism evidence="10 11">
    <name type="scientific">Gloeobacter morelensis MG652769</name>
    <dbReference type="NCBI Taxonomy" id="2781736"/>
    <lineage>
        <taxon>Bacteria</taxon>
        <taxon>Bacillati</taxon>
        <taxon>Cyanobacteriota</taxon>
        <taxon>Cyanophyceae</taxon>
        <taxon>Gloeobacterales</taxon>
        <taxon>Gloeobacteraceae</taxon>
        <taxon>Gloeobacter</taxon>
        <taxon>Gloeobacter morelensis</taxon>
    </lineage>
</organism>
<feature type="transmembrane region" description="Helical" evidence="8">
    <location>
        <begin position="107"/>
        <end position="127"/>
    </location>
</feature>
<evidence type="ECO:0000256" key="6">
    <source>
        <dbReference type="ARBA" id="ARBA00023136"/>
    </source>
</evidence>
<dbReference type="PROSITE" id="PS50253">
    <property type="entry name" value="COX3"/>
    <property type="match status" value="1"/>
</dbReference>
<evidence type="ECO:0000256" key="2">
    <source>
        <dbReference type="ARBA" id="ARBA00010581"/>
    </source>
</evidence>
<evidence type="ECO:0000256" key="3">
    <source>
        <dbReference type="ARBA" id="ARBA00022475"/>
    </source>
</evidence>
<feature type="domain" description="Heme-copper oxidase subunit III family profile" evidence="9">
    <location>
        <begin position="35"/>
        <end position="208"/>
    </location>
</feature>
<dbReference type="EMBL" id="CP063845">
    <property type="protein sequence ID" value="UFP96604.1"/>
    <property type="molecule type" value="Genomic_DNA"/>
</dbReference>
<keyword evidence="5 8" id="KW-1133">Transmembrane helix</keyword>
<evidence type="ECO:0000256" key="8">
    <source>
        <dbReference type="SAM" id="Phobius"/>
    </source>
</evidence>
<accession>A0ABY3PSM1</accession>
<keyword evidence="6 8" id="KW-0472">Membrane</keyword>
<dbReference type="PANTHER" id="PTHR11403">
    <property type="entry name" value="CYTOCHROME C OXIDASE SUBUNIT III"/>
    <property type="match status" value="1"/>
</dbReference>
<dbReference type="InterPro" id="IPR024791">
    <property type="entry name" value="Cyt_c/ubiquinol_Oxase_su3"/>
</dbReference>
<dbReference type="RefSeq" id="WP_230843842.1">
    <property type="nucleotide sequence ID" value="NZ_CP063845.1"/>
</dbReference>
<dbReference type="SUPFAM" id="SSF81452">
    <property type="entry name" value="Cytochrome c oxidase subunit III-like"/>
    <property type="match status" value="1"/>
</dbReference>
<dbReference type="Proteomes" id="UP001054846">
    <property type="component" value="Chromosome"/>
</dbReference>
<dbReference type="PANTHER" id="PTHR11403:SF2">
    <property type="entry name" value="CYTOCHROME BO(3) UBIQUINOL OXIDASE SUBUNIT 3"/>
    <property type="match status" value="1"/>
</dbReference>
<keyword evidence="3" id="KW-1003">Cell membrane</keyword>